<dbReference type="Pfam" id="PF00058">
    <property type="entry name" value="Ldl_recept_b"/>
    <property type="match status" value="5"/>
</dbReference>
<dbReference type="InterPro" id="IPR011042">
    <property type="entry name" value="6-blade_b-propeller_TolB-like"/>
</dbReference>
<evidence type="ECO:0000313" key="8">
    <source>
        <dbReference type="Proteomes" id="UP000051574"/>
    </source>
</evidence>
<dbReference type="PANTHER" id="PTHR46513:SF41">
    <property type="entry name" value="LOW-DENSITY LIPOPROTEIN RECEPTOR-RELATED PROTEIN"/>
    <property type="match status" value="1"/>
</dbReference>
<dbReference type="SUPFAM" id="SSF63825">
    <property type="entry name" value="YWTD domain"/>
    <property type="match status" value="2"/>
</dbReference>
<dbReference type="FunFam" id="2.120.10.30:FF:000241">
    <property type="entry name" value="Low-density lipoprotein receptor-related protein 6"/>
    <property type="match status" value="1"/>
</dbReference>
<proteinExistence type="predicted"/>
<feature type="non-terminal residue" evidence="7">
    <location>
        <position position="494"/>
    </location>
</feature>
<dbReference type="PROSITE" id="PS51120">
    <property type="entry name" value="LDLRB"/>
    <property type="match status" value="7"/>
</dbReference>
<comment type="caution">
    <text evidence="7">The sequence shown here is derived from an EMBL/GenBank/DDBJ whole genome shotgun (WGS) entry which is preliminary data.</text>
</comment>
<keyword evidence="1" id="KW-0245">EGF-like domain</keyword>
<accession>A0A0T6AX35</accession>
<dbReference type="SUPFAM" id="SSF57196">
    <property type="entry name" value="EGF/Laminin"/>
    <property type="match status" value="1"/>
</dbReference>
<feature type="repeat" description="LDL-receptor class B" evidence="6">
    <location>
        <begin position="382"/>
        <end position="424"/>
    </location>
</feature>
<evidence type="ECO:0000313" key="7">
    <source>
        <dbReference type="EMBL" id="KRT79721.1"/>
    </source>
</evidence>
<feature type="repeat" description="LDL-receptor class B" evidence="6">
    <location>
        <begin position="75"/>
        <end position="118"/>
    </location>
</feature>
<dbReference type="InterPro" id="IPR000033">
    <property type="entry name" value="LDLR_classB_rpt"/>
</dbReference>
<dbReference type="SMART" id="SM00135">
    <property type="entry name" value="LY"/>
    <property type="match status" value="9"/>
</dbReference>
<name>A0A0T6AX35_9SCAR</name>
<gene>
    <name evidence="7" type="ORF">AMK59_6862</name>
</gene>
<evidence type="ECO:0000256" key="6">
    <source>
        <dbReference type="PROSITE-ProRule" id="PRU00461"/>
    </source>
</evidence>
<keyword evidence="5" id="KW-0325">Glycoprotein</keyword>
<evidence type="ECO:0000256" key="2">
    <source>
        <dbReference type="ARBA" id="ARBA00022729"/>
    </source>
</evidence>
<keyword evidence="2" id="KW-0732">Signal</keyword>
<feature type="repeat" description="LDL-receptor class B" evidence="6">
    <location>
        <begin position="470"/>
        <end position="494"/>
    </location>
</feature>
<dbReference type="FunFam" id="2.120.10.30:FF:000132">
    <property type="entry name" value="Uncharacterized protein"/>
    <property type="match status" value="1"/>
</dbReference>
<keyword evidence="3" id="KW-0677">Repeat</keyword>
<dbReference type="EMBL" id="LJIG01022599">
    <property type="protein sequence ID" value="KRT79721.1"/>
    <property type="molecule type" value="Genomic_DNA"/>
</dbReference>
<feature type="repeat" description="LDL-receptor class B" evidence="6">
    <location>
        <begin position="425"/>
        <end position="469"/>
    </location>
</feature>
<dbReference type="AlphaFoldDB" id="A0A0T6AX35"/>
<evidence type="ECO:0000256" key="3">
    <source>
        <dbReference type="ARBA" id="ARBA00022737"/>
    </source>
</evidence>
<reference evidence="7 8" key="1">
    <citation type="submission" date="2015-09" db="EMBL/GenBank/DDBJ databases">
        <title>Draft genome of the scarab beetle Oryctes borbonicus.</title>
        <authorList>
            <person name="Meyer J.M."/>
            <person name="Markov G.V."/>
            <person name="Baskaran P."/>
            <person name="Herrmann M."/>
            <person name="Sommer R.J."/>
            <person name="Roedelsperger C."/>
        </authorList>
    </citation>
    <scope>NUCLEOTIDE SEQUENCE [LARGE SCALE GENOMIC DNA]</scope>
    <source>
        <strain evidence="7">OB123</strain>
        <tissue evidence="7">Whole animal</tissue>
    </source>
</reference>
<keyword evidence="8" id="KW-1185">Reference proteome</keyword>
<evidence type="ECO:0000256" key="4">
    <source>
        <dbReference type="ARBA" id="ARBA00023157"/>
    </source>
</evidence>
<dbReference type="InterPro" id="IPR050778">
    <property type="entry name" value="Cueball_EGF_LRP_Nidogen"/>
</dbReference>
<evidence type="ECO:0000256" key="5">
    <source>
        <dbReference type="ARBA" id="ARBA00023180"/>
    </source>
</evidence>
<dbReference type="OrthoDB" id="72419at2759"/>
<evidence type="ECO:0008006" key="9">
    <source>
        <dbReference type="Google" id="ProtNLM"/>
    </source>
</evidence>
<dbReference type="Proteomes" id="UP000051574">
    <property type="component" value="Unassembled WGS sequence"/>
</dbReference>
<keyword evidence="4" id="KW-1015">Disulfide bond</keyword>
<dbReference type="Pfam" id="PF14670">
    <property type="entry name" value="FXa_inhibition"/>
    <property type="match status" value="1"/>
</dbReference>
<feature type="non-terminal residue" evidence="7">
    <location>
        <position position="1"/>
    </location>
</feature>
<feature type="repeat" description="LDL-receptor class B" evidence="6">
    <location>
        <begin position="30"/>
        <end position="74"/>
    </location>
</feature>
<evidence type="ECO:0000256" key="1">
    <source>
        <dbReference type="ARBA" id="ARBA00022536"/>
    </source>
</evidence>
<dbReference type="PANTHER" id="PTHR46513">
    <property type="entry name" value="VITELLOGENIN RECEPTOR-LIKE PROTEIN-RELATED-RELATED"/>
    <property type="match status" value="1"/>
</dbReference>
<protein>
    <recommendedName>
        <fullName evidence="9">EGF-like domain containing protein</fullName>
    </recommendedName>
</protein>
<feature type="repeat" description="LDL-receptor class B" evidence="6">
    <location>
        <begin position="119"/>
        <end position="164"/>
    </location>
</feature>
<organism evidence="7 8">
    <name type="scientific">Oryctes borbonicus</name>
    <dbReference type="NCBI Taxonomy" id="1629725"/>
    <lineage>
        <taxon>Eukaryota</taxon>
        <taxon>Metazoa</taxon>
        <taxon>Ecdysozoa</taxon>
        <taxon>Arthropoda</taxon>
        <taxon>Hexapoda</taxon>
        <taxon>Insecta</taxon>
        <taxon>Pterygota</taxon>
        <taxon>Neoptera</taxon>
        <taxon>Endopterygota</taxon>
        <taxon>Coleoptera</taxon>
        <taxon>Polyphaga</taxon>
        <taxon>Scarabaeiformia</taxon>
        <taxon>Scarabaeidae</taxon>
        <taxon>Dynastinae</taxon>
        <taxon>Oryctes</taxon>
    </lineage>
</organism>
<feature type="repeat" description="LDL-receptor class B" evidence="6">
    <location>
        <begin position="339"/>
        <end position="381"/>
    </location>
</feature>
<sequence>LRITPTDKVQQTILMNVSENTMIDFHYELQKLCWCDHNDETLQCANFDGNKTGNRDVIIHETMSPQGIACDWLSNKIYWTDSETNRIEVASMVGPLYRKVLFWTEIDQPRAIALAPMKGLMFWTDWGENPKIERAGMNGDMKTRRTLVNRDIYWPNGIAVDHATETIYWVDGKEQFMDSMDYNGENRKHVAQHLSHPVAVTKYSNKIYWTDWRSPCIYVYDSASQVKQFLKSTYVPVDVRVWHGTIQPRHSHPCERNNGNCSHLCLLSPDPSGYTCACPFGIRLLNETTCSDGPKEVLVFARRINICVVYLDSPEYTYKTLNLTNTFYTIGVDYDPIEGYIYWTDDEILKIQKAKLDGTAQEDVITQEILHPDGIAMDWIARNLYWADAEMDRIEITTLNGKYRKIIIEDGLYEPRAIVVTPELGLMFWTDWNESEPKIERANLDGTERIVIISSKLEWPNGVAVDSQKQKVYWCDARTHKIEYANIDGSNRIT</sequence>
<dbReference type="Gene3D" id="2.120.10.30">
    <property type="entry name" value="TolB, C-terminal domain"/>
    <property type="match status" value="2"/>
</dbReference>